<dbReference type="Pfam" id="PF00930">
    <property type="entry name" value="DPPIV_N"/>
    <property type="match status" value="1"/>
</dbReference>
<evidence type="ECO:0000259" key="1">
    <source>
        <dbReference type="Pfam" id="PF00326"/>
    </source>
</evidence>
<name>A0ABU3Q1S3_9SPHN</name>
<evidence type="ECO:0000313" key="3">
    <source>
        <dbReference type="EMBL" id="MDT9597365.1"/>
    </source>
</evidence>
<evidence type="ECO:0000259" key="2">
    <source>
        <dbReference type="Pfam" id="PF00930"/>
    </source>
</evidence>
<dbReference type="Gene3D" id="3.40.50.1820">
    <property type="entry name" value="alpha/beta hydrolase"/>
    <property type="match status" value="1"/>
</dbReference>
<dbReference type="InterPro" id="IPR002469">
    <property type="entry name" value="Peptidase_S9B_N"/>
</dbReference>
<dbReference type="EMBL" id="JAVUPU010000001">
    <property type="protein sequence ID" value="MDT9597365.1"/>
    <property type="molecule type" value="Genomic_DNA"/>
</dbReference>
<dbReference type="SUPFAM" id="SSF82171">
    <property type="entry name" value="DPP6 N-terminal domain-like"/>
    <property type="match status" value="1"/>
</dbReference>
<proteinExistence type="predicted"/>
<evidence type="ECO:0000313" key="4">
    <source>
        <dbReference type="Proteomes" id="UP001259572"/>
    </source>
</evidence>
<dbReference type="InterPro" id="IPR050278">
    <property type="entry name" value="Serine_Prot_S9B/DPPIV"/>
</dbReference>
<dbReference type="InterPro" id="IPR001375">
    <property type="entry name" value="Peptidase_S9_cat"/>
</dbReference>
<protein>
    <submittedName>
        <fullName evidence="3">DPP IV N-terminal domain-containing protein</fullName>
    </submittedName>
</protein>
<dbReference type="PANTHER" id="PTHR11731">
    <property type="entry name" value="PROTEASE FAMILY S9B,C DIPEPTIDYL-PEPTIDASE IV-RELATED"/>
    <property type="match status" value="1"/>
</dbReference>
<reference evidence="3 4" key="1">
    <citation type="submission" date="2023-05" db="EMBL/GenBank/DDBJ databases">
        <authorList>
            <person name="Guo Y."/>
        </authorList>
    </citation>
    <scope>NUCLEOTIDE SEQUENCE [LARGE SCALE GENOMIC DNA]</scope>
    <source>
        <strain evidence="3 4">GR2756</strain>
    </source>
</reference>
<feature type="domain" description="Peptidase S9 prolyl oligopeptidase catalytic" evidence="1">
    <location>
        <begin position="598"/>
        <end position="785"/>
    </location>
</feature>
<dbReference type="SUPFAM" id="SSF53474">
    <property type="entry name" value="alpha/beta-Hydrolases"/>
    <property type="match status" value="1"/>
</dbReference>
<dbReference type="Pfam" id="PF00326">
    <property type="entry name" value="Peptidase_S9"/>
    <property type="match status" value="1"/>
</dbReference>
<accession>A0ABU3Q1S3</accession>
<sequence length="799" mass="88471">MNRRAGRSELVVGDMVLLLQVRHSVRAFIQLAIPVAAFFAGSNVAGAATPTTPHAAVSAAAPEQVPASAYARAEAVLRPHIGKLIPGMSVRPRWIGETSSFWYEKQTRDGRDYVLVDAVPGKTRPLFDHDALIGALAGATDKSIARADFQLAALRVDERTGRLHFRYRDKNWRYDPDARALTPDLDPAAQGEESPDGAWRAVVRDGNLFVISTKDGSERQLTHDGSYDAPYATPPIDPKIMIAQGTQRPAVPPVLSWSPDSRRIATFRLNQEGARRLALVQSTPPNGEQPRVFDYVYTLPGDTETALARGIFFEVETGKRTDMDLAPEPVLYYFGPHYAWSADSKAVFARITERGYRKLELFRVDAASGVSTLLSEDRADTYLDTWSHFWSYDDKADRLYWTADQTGYFQLYAIDPRTGARRPLTSGDWVVRGVAGTDKAGRALIVGTGRERGRDPYLRHLYAVSPKGGAPKLLTPEPLDHDVSVSPDGLYFVDNMSLIDRPTRSVLRRTSDGGIMMELGRADVSAYLAAGYILPEPFETLAADGKTPIYGAIFKPAGFDPAKSYPIIEEIYTGPHIAGNSPKSFEAAMTLRFINEHAQIGAIGVTVDGRGTAGRSRAFQQPAFQNLHAVGLDDHIAAIRAMAAKYPWMDADRVGVYGYSAGGYDVVRAMTERPDFYKVGLTGAGVQDNRLDKAWWNEQWMGSEMGPVWDANSNIHWASKLTGKLMIVHGELDENVPPANSLRLVDALMKANKDFEFLIFPNAHHSVLVIPYFHRRSWDFFVRELLGKTPPQYELKPFP</sequence>
<dbReference type="Proteomes" id="UP001259572">
    <property type="component" value="Unassembled WGS sequence"/>
</dbReference>
<comment type="caution">
    <text evidence="3">The sequence shown here is derived from an EMBL/GenBank/DDBJ whole genome shotgun (WGS) entry which is preliminary data.</text>
</comment>
<dbReference type="Gene3D" id="2.140.10.30">
    <property type="entry name" value="Dipeptidylpeptidase IV, N-terminal domain"/>
    <property type="match status" value="1"/>
</dbReference>
<dbReference type="RefSeq" id="WP_315722532.1">
    <property type="nucleotide sequence ID" value="NZ_JAVUPU010000001.1"/>
</dbReference>
<organism evidence="3 4">
    <name type="scientific">Sphingosinicella rhizophila</name>
    <dbReference type="NCBI Taxonomy" id="3050082"/>
    <lineage>
        <taxon>Bacteria</taxon>
        <taxon>Pseudomonadati</taxon>
        <taxon>Pseudomonadota</taxon>
        <taxon>Alphaproteobacteria</taxon>
        <taxon>Sphingomonadales</taxon>
        <taxon>Sphingosinicellaceae</taxon>
        <taxon>Sphingosinicella</taxon>
    </lineage>
</organism>
<dbReference type="PANTHER" id="PTHR11731:SF193">
    <property type="entry name" value="DIPEPTIDYL PEPTIDASE 9"/>
    <property type="match status" value="1"/>
</dbReference>
<dbReference type="InterPro" id="IPR029058">
    <property type="entry name" value="AB_hydrolase_fold"/>
</dbReference>
<keyword evidence="4" id="KW-1185">Reference proteome</keyword>
<gene>
    <name evidence="3" type="ORF">RQX22_00175</name>
</gene>
<feature type="domain" description="Dipeptidylpeptidase IV N-terminal" evidence="2">
    <location>
        <begin position="255"/>
        <end position="502"/>
    </location>
</feature>